<dbReference type="PANTHER" id="PTHR10869">
    <property type="entry name" value="PROLYL 4-HYDROXYLASE ALPHA SUBUNIT"/>
    <property type="match status" value="1"/>
</dbReference>
<comment type="subcellular location">
    <subcellularLocation>
        <location evidence="2">Endoplasmic reticulum membrane</location>
        <topology evidence="2">Single-pass type II membrane protein</topology>
    </subcellularLocation>
</comment>
<evidence type="ECO:0000256" key="14">
    <source>
        <dbReference type="ARBA" id="ARBA00049169"/>
    </source>
</evidence>
<keyword evidence="7" id="KW-0223">Dioxygenase</keyword>
<evidence type="ECO:0000256" key="1">
    <source>
        <dbReference type="ARBA" id="ARBA00001961"/>
    </source>
</evidence>
<keyword evidence="8" id="KW-0735">Signal-anchor</keyword>
<dbReference type="EMBL" id="JAAALK010000082">
    <property type="protein sequence ID" value="KAG8085961.1"/>
    <property type="molecule type" value="Genomic_DNA"/>
</dbReference>
<keyword evidence="15" id="KW-0732">Signal</keyword>
<evidence type="ECO:0000256" key="12">
    <source>
        <dbReference type="ARBA" id="ARBA00023136"/>
    </source>
</evidence>
<dbReference type="GO" id="GO:0004656">
    <property type="term" value="F:procollagen-proline 4-dioxygenase activity"/>
    <property type="evidence" value="ECO:0007669"/>
    <property type="project" value="UniProtKB-EC"/>
</dbReference>
<keyword evidence="18" id="KW-1185">Reference proteome</keyword>
<keyword evidence="5" id="KW-0812">Transmembrane</keyword>
<evidence type="ECO:0000256" key="2">
    <source>
        <dbReference type="ARBA" id="ARBA00004648"/>
    </source>
</evidence>
<evidence type="ECO:0000313" key="18">
    <source>
        <dbReference type="Proteomes" id="UP000729402"/>
    </source>
</evidence>
<evidence type="ECO:0000259" key="16">
    <source>
        <dbReference type="PROSITE" id="PS51471"/>
    </source>
</evidence>
<dbReference type="OrthoDB" id="420380at2759"/>
<dbReference type="GO" id="GO:0005789">
    <property type="term" value="C:endoplasmic reticulum membrane"/>
    <property type="evidence" value="ECO:0007669"/>
    <property type="project" value="UniProtKB-SubCell"/>
</dbReference>
<dbReference type="PROSITE" id="PS51471">
    <property type="entry name" value="FE2OG_OXY"/>
    <property type="match status" value="1"/>
</dbReference>
<evidence type="ECO:0000256" key="3">
    <source>
        <dbReference type="ARBA" id="ARBA00006511"/>
    </source>
</evidence>
<name>A0A8J6BIP7_ZIZPA</name>
<dbReference type="InterPro" id="IPR005123">
    <property type="entry name" value="Oxoglu/Fe-dep_dioxygenase_dom"/>
</dbReference>
<keyword evidence="6" id="KW-0479">Metal-binding</keyword>
<evidence type="ECO:0000256" key="6">
    <source>
        <dbReference type="ARBA" id="ARBA00022723"/>
    </source>
</evidence>
<evidence type="ECO:0000256" key="5">
    <source>
        <dbReference type="ARBA" id="ARBA00022692"/>
    </source>
</evidence>
<reference evidence="17" key="2">
    <citation type="submission" date="2021-02" db="EMBL/GenBank/DDBJ databases">
        <authorList>
            <person name="Kimball J.A."/>
            <person name="Haas M.W."/>
            <person name="Macchietto M."/>
            <person name="Kono T."/>
            <person name="Duquette J."/>
            <person name="Shao M."/>
        </authorList>
    </citation>
    <scope>NUCLEOTIDE SEQUENCE</scope>
    <source>
        <tissue evidence="17">Fresh leaf tissue</tissue>
    </source>
</reference>
<feature type="chain" id="PRO_5035215162" description="procollagen-proline 4-dioxygenase" evidence="15">
    <location>
        <begin position="33"/>
        <end position="327"/>
    </location>
</feature>
<sequence>MARLWPGAPPSGLVWVLLPVLLLLFLCGGGAAAGGGGGGGGRGSSVYPAPVVYPHRSRQISWKPRVFLYEQFLSYDEASHLVSLARAELKRSAVADNLSGKSELSDARTSSGTFISKGKDPIVAGIEEKIAAWTFLPKENGEDIQVLRYKHGEKYEKHYDYFTDNVNTIRGGHRIATVLMYLTDVAEGGETVFPLAEEFTDGGTNTEDATLSECAQKGVAVKPRKGDALLFFNLSPDASKDPLSLHAGCPVIKGEKWSATKWIHVASFNKVYHAQGNCTDNNESCAKWAALGECKKNPEYMVGTTASPAKLTWKRYSEGQLGIEFGT</sequence>
<reference evidence="17" key="1">
    <citation type="journal article" date="2021" name="bioRxiv">
        <title>Whole Genome Assembly and Annotation of Northern Wild Rice, Zizania palustris L., Supports a Whole Genome Duplication in the Zizania Genus.</title>
        <authorList>
            <person name="Haas M."/>
            <person name="Kono T."/>
            <person name="Macchietto M."/>
            <person name="Millas R."/>
            <person name="McGilp L."/>
            <person name="Shao M."/>
            <person name="Duquette J."/>
            <person name="Hirsch C.N."/>
            <person name="Kimball J."/>
        </authorList>
    </citation>
    <scope>NUCLEOTIDE SEQUENCE</scope>
    <source>
        <tissue evidence="17">Fresh leaf tissue</tissue>
    </source>
</reference>
<evidence type="ECO:0000313" key="17">
    <source>
        <dbReference type="EMBL" id="KAG8085961.1"/>
    </source>
</evidence>
<dbReference type="Pfam" id="PF01549">
    <property type="entry name" value="ShK"/>
    <property type="match status" value="1"/>
</dbReference>
<organism evidence="17 18">
    <name type="scientific">Zizania palustris</name>
    <name type="common">Northern wild rice</name>
    <dbReference type="NCBI Taxonomy" id="103762"/>
    <lineage>
        <taxon>Eukaryota</taxon>
        <taxon>Viridiplantae</taxon>
        <taxon>Streptophyta</taxon>
        <taxon>Embryophyta</taxon>
        <taxon>Tracheophyta</taxon>
        <taxon>Spermatophyta</taxon>
        <taxon>Magnoliopsida</taxon>
        <taxon>Liliopsida</taxon>
        <taxon>Poales</taxon>
        <taxon>Poaceae</taxon>
        <taxon>BOP clade</taxon>
        <taxon>Oryzoideae</taxon>
        <taxon>Oryzeae</taxon>
        <taxon>Zizaniinae</taxon>
        <taxon>Zizania</taxon>
    </lineage>
</organism>
<dbReference type="EC" id="1.14.11.2" evidence="4"/>
<dbReference type="InterPro" id="IPR006620">
    <property type="entry name" value="Pro_4_hyd_alph"/>
</dbReference>
<proteinExistence type="inferred from homology"/>
<dbReference type="GO" id="GO:0031418">
    <property type="term" value="F:L-ascorbic acid binding"/>
    <property type="evidence" value="ECO:0007669"/>
    <property type="project" value="InterPro"/>
</dbReference>
<keyword evidence="13" id="KW-0325">Glycoprotein</keyword>
<dbReference type="Proteomes" id="UP000729402">
    <property type="component" value="Unassembled WGS sequence"/>
</dbReference>
<dbReference type="SMART" id="SM00702">
    <property type="entry name" value="P4Hc"/>
    <property type="match status" value="1"/>
</dbReference>
<dbReference type="Pfam" id="PF13640">
    <property type="entry name" value="2OG-FeII_Oxy_3"/>
    <property type="match status" value="1"/>
</dbReference>
<dbReference type="InterPro" id="IPR003582">
    <property type="entry name" value="ShKT_dom"/>
</dbReference>
<comment type="catalytic activity">
    <reaction evidence="14">
        <text>L-prolyl-[collagen] + 2-oxoglutarate + O2 = trans-4-hydroxy-L-prolyl-[collagen] + succinate + CO2</text>
        <dbReference type="Rhea" id="RHEA:18945"/>
        <dbReference type="Rhea" id="RHEA-COMP:11676"/>
        <dbReference type="Rhea" id="RHEA-COMP:11680"/>
        <dbReference type="ChEBI" id="CHEBI:15379"/>
        <dbReference type="ChEBI" id="CHEBI:16526"/>
        <dbReference type="ChEBI" id="CHEBI:16810"/>
        <dbReference type="ChEBI" id="CHEBI:30031"/>
        <dbReference type="ChEBI" id="CHEBI:50342"/>
        <dbReference type="ChEBI" id="CHEBI:61965"/>
        <dbReference type="EC" id="1.14.11.2"/>
    </reaction>
</comment>
<dbReference type="InterPro" id="IPR045054">
    <property type="entry name" value="P4HA-like"/>
</dbReference>
<evidence type="ECO:0000256" key="4">
    <source>
        <dbReference type="ARBA" id="ARBA00012269"/>
    </source>
</evidence>
<keyword evidence="12" id="KW-0472">Membrane</keyword>
<dbReference type="PANTHER" id="PTHR10869:SF194">
    <property type="entry name" value="PROLYL 4-HYDROXYLASE 4-RELATED"/>
    <property type="match status" value="1"/>
</dbReference>
<dbReference type="AlphaFoldDB" id="A0A8J6BIP7"/>
<evidence type="ECO:0000256" key="10">
    <source>
        <dbReference type="ARBA" id="ARBA00023002"/>
    </source>
</evidence>
<comment type="cofactor">
    <cofactor evidence="1">
        <name>L-ascorbate</name>
        <dbReference type="ChEBI" id="CHEBI:38290"/>
    </cofactor>
</comment>
<keyword evidence="10" id="KW-0560">Oxidoreductase</keyword>
<dbReference type="GO" id="GO:0005506">
    <property type="term" value="F:iron ion binding"/>
    <property type="evidence" value="ECO:0007669"/>
    <property type="project" value="InterPro"/>
</dbReference>
<keyword evidence="9" id="KW-1133">Transmembrane helix</keyword>
<dbReference type="InterPro" id="IPR044862">
    <property type="entry name" value="Pro_4_hyd_alph_FE2OG_OXY"/>
</dbReference>
<evidence type="ECO:0000256" key="8">
    <source>
        <dbReference type="ARBA" id="ARBA00022968"/>
    </source>
</evidence>
<evidence type="ECO:0000256" key="7">
    <source>
        <dbReference type="ARBA" id="ARBA00022964"/>
    </source>
</evidence>
<feature type="domain" description="Fe2OG dioxygenase" evidence="16">
    <location>
        <begin position="140"/>
        <end position="265"/>
    </location>
</feature>
<dbReference type="FunFam" id="2.60.120.620:FF:000002">
    <property type="entry name" value="Prolyl 4-hydroxylase 4"/>
    <property type="match status" value="1"/>
</dbReference>
<gene>
    <name evidence="17" type="ORF">GUJ93_ZPchr0010g9672</name>
</gene>
<evidence type="ECO:0000256" key="15">
    <source>
        <dbReference type="SAM" id="SignalP"/>
    </source>
</evidence>
<evidence type="ECO:0000256" key="11">
    <source>
        <dbReference type="ARBA" id="ARBA00023004"/>
    </source>
</evidence>
<accession>A0A8J6BIP7</accession>
<keyword evidence="11" id="KW-0408">Iron</keyword>
<evidence type="ECO:0000256" key="9">
    <source>
        <dbReference type="ARBA" id="ARBA00022989"/>
    </source>
</evidence>
<comment type="caution">
    <text evidence="17">The sequence shown here is derived from an EMBL/GenBank/DDBJ whole genome shotgun (WGS) entry which is preliminary data.</text>
</comment>
<protein>
    <recommendedName>
        <fullName evidence="4">procollagen-proline 4-dioxygenase</fullName>
        <ecNumber evidence="4">1.14.11.2</ecNumber>
    </recommendedName>
</protein>
<comment type="similarity">
    <text evidence="3">Belongs to the P4HA family.</text>
</comment>
<evidence type="ECO:0000256" key="13">
    <source>
        <dbReference type="ARBA" id="ARBA00023180"/>
    </source>
</evidence>
<feature type="signal peptide" evidence="15">
    <location>
        <begin position="1"/>
        <end position="32"/>
    </location>
</feature>